<dbReference type="Pfam" id="PF03413">
    <property type="entry name" value="PepSY"/>
    <property type="match status" value="1"/>
</dbReference>
<dbReference type="Gene3D" id="3.10.450.40">
    <property type="match status" value="1"/>
</dbReference>
<dbReference type="EMBL" id="BNCH01000002">
    <property type="protein sequence ID" value="GHE94101.1"/>
    <property type="molecule type" value="Genomic_DNA"/>
</dbReference>
<dbReference type="Proteomes" id="UP000609802">
    <property type="component" value="Unassembled WGS sequence"/>
</dbReference>
<name>A0ABQ3IUG3_9RHOB</name>
<evidence type="ECO:0000256" key="1">
    <source>
        <dbReference type="SAM" id="MobiDB-lite"/>
    </source>
</evidence>
<comment type="caution">
    <text evidence="3">The sequence shown here is derived from an EMBL/GenBank/DDBJ whole genome shotgun (WGS) entry which is preliminary data.</text>
</comment>
<evidence type="ECO:0000313" key="3">
    <source>
        <dbReference type="EMBL" id="GHE94101.1"/>
    </source>
</evidence>
<feature type="region of interest" description="Disordered" evidence="1">
    <location>
        <begin position="1"/>
        <end position="21"/>
    </location>
</feature>
<accession>A0ABQ3IUG3</accession>
<dbReference type="InterPro" id="IPR025711">
    <property type="entry name" value="PepSY"/>
</dbReference>
<evidence type="ECO:0000259" key="2">
    <source>
        <dbReference type="Pfam" id="PF03413"/>
    </source>
</evidence>
<gene>
    <name evidence="3" type="ORF">GCM10016455_13010</name>
</gene>
<keyword evidence="4" id="KW-1185">Reference proteome</keyword>
<feature type="domain" description="PepSY" evidence="2">
    <location>
        <begin position="44"/>
        <end position="97"/>
    </location>
</feature>
<protein>
    <recommendedName>
        <fullName evidence="2">PepSY domain-containing protein</fullName>
    </recommendedName>
</protein>
<organism evidence="3 4">
    <name type="scientific">Aliiroseovarius zhejiangensis</name>
    <dbReference type="NCBI Taxonomy" id="1632025"/>
    <lineage>
        <taxon>Bacteria</taxon>
        <taxon>Pseudomonadati</taxon>
        <taxon>Pseudomonadota</taxon>
        <taxon>Alphaproteobacteria</taxon>
        <taxon>Rhodobacterales</taxon>
        <taxon>Paracoccaceae</taxon>
        <taxon>Aliiroseovarius</taxon>
    </lineage>
</organism>
<evidence type="ECO:0000313" key="4">
    <source>
        <dbReference type="Proteomes" id="UP000609802"/>
    </source>
</evidence>
<reference evidence="4" key="1">
    <citation type="journal article" date="2019" name="Int. J. Syst. Evol. Microbiol.">
        <title>The Global Catalogue of Microorganisms (GCM) 10K type strain sequencing project: providing services to taxonomists for standard genome sequencing and annotation.</title>
        <authorList>
            <consortium name="The Broad Institute Genomics Platform"/>
            <consortium name="The Broad Institute Genome Sequencing Center for Infectious Disease"/>
            <person name="Wu L."/>
            <person name="Ma J."/>
        </authorList>
    </citation>
    <scope>NUCLEOTIDE SEQUENCE [LARGE SCALE GENOMIC DNA]</scope>
    <source>
        <strain evidence="4">KCTC 42443</strain>
    </source>
</reference>
<sequence length="100" mass="10941">MSGPSGSRDDCRLSRSGGQMTISRQEYRQAQAAIRQGQARPLGEIVRIAQRRYPGQPVRVGFSTNRGEPQYHIQIVTGSGEVIAVTISARSGTILKARRC</sequence>
<proteinExistence type="predicted"/>